<gene>
    <name evidence="2" type="ORF">LEP48_09550</name>
</gene>
<sequence>MKVVVIGGTGLIGSKVVEKLNAHGHDASPAAPQTGCNTITNEGVTEAVAGAEVLIDVSNSPSFADDDVMNFFVTSTNNLIAAAREAGVKHYVALSIVGDDRLPDSGYLRAKVAQEKLIVESGIPYTIVRATQFFEFSTAIANSSMIDGKAHLSTAYYQPMASDDVATAVGRAAAGEPVNGIAETGGPEKVRMSEFIAAALARTGDEREIVADPSAKYFGTVLKDDDLVPGPDAVLGTTSYEEWLAGSGR</sequence>
<dbReference type="Proteomes" id="UP001319870">
    <property type="component" value="Unassembled WGS sequence"/>
</dbReference>
<dbReference type="InterPro" id="IPR051207">
    <property type="entry name" value="ComplexI_NDUFA9_subunit"/>
</dbReference>
<dbReference type="Gene3D" id="3.40.50.720">
    <property type="entry name" value="NAD(P)-binding Rossmann-like Domain"/>
    <property type="match status" value="1"/>
</dbReference>
<evidence type="ECO:0000259" key="1">
    <source>
        <dbReference type="Pfam" id="PF13460"/>
    </source>
</evidence>
<accession>A0ABS7ZEY5</accession>
<dbReference type="PANTHER" id="PTHR12126">
    <property type="entry name" value="NADH-UBIQUINONE OXIDOREDUCTASE 39 KDA SUBUNIT-RELATED"/>
    <property type="match status" value="1"/>
</dbReference>
<comment type="caution">
    <text evidence="2">The sequence shown here is derived from an EMBL/GenBank/DDBJ whole genome shotgun (WGS) entry which is preliminary data.</text>
</comment>
<dbReference type="InterPro" id="IPR016040">
    <property type="entry name" value="NAD(P)-bd_dom"/>
</dbReference>
<evidence type="ECO:0000313" key="3">
    <source>
        <dbReference type="Proteomes" id="UP001319870"/>
    </source>
</evidence>
<proteinExistence type="predicted"/>
<protein>
    <submittedName>
        <fullName evidence="2">SDR family oxidoreductase</fullName>
    </submittedName>
</protein>
<dbReference type="InterPro" id="IPR036291">
    <property type="entry name" value="NAD(P)-bd_dom_sf"/>
</dbReference>
<dbReference type="RefSeq" id="WP_225565346.1">
    <property type="nucleotide sequence ID" value="NZ_JAIXCQ010000005.1"/>
</dbReference>
<feature type="domain" description="NAD(P)-binding" evidence="1">
    <location>
        <begin position="41"/>
        <end position="135"/>
    </location>
</feature>
<evidence type="ECO:0000313" key="2">
    <source>
        <dbReference type="EMBL" id="MCA5893594.1"/>
    </source>
</evidence>
<dbReference type="SUPFAM" id="SSF51735">
    <property type="entry name" value="NAD(P)-binding Rossmann-fold domains"/>
    <property type="match status" value="1"/>
</dbReference>
<name>A0ABS7ZEY5_9MICO</name>
<keyword evidence="3" id="KW-1185">Reference proteome</keyword>
<dbReference type="Pfam" id="PF13460">
    <property type="entry name" value="NAD_binding_10"/>
    <property type="match status" value="1"/>
</dbReference>
<reference evidence="2 3" key="1">
    <citation type="submission" date="2021-09" db="EMBL/GenBank/DDBJ databases">
        <title>Isoptericola luteus sp. nov., a novel bacterium isolated from Harbin, the capital city of Heilongjiang province.</title>
        <authorList>
            <person name="Li J."/>
        </authorList>
    </citation>
    <scope>NUCLEOTIDE SEQUENCE [LARGE SCALE GENOMIC DNA]</scope>
    <source>
        <strain evidence="2 3">NEAU-Y5</strain>
    </source>
</reference>
<organism evidence="2 3">
    <name type="scientific">Isoptericola luteus</name>
    <dbReference type="NCBI Taxonomy" id="2879484"/>
    <lineage>
        <taxon>Bacteria</taxon>
        <taxon>Bacillati</taxon>
        <taxon>Actinomycetota</taxon>
        <taxon>Actinomycetes</taxon>
        <taxon>Micrococcales</taxon>
        <taxon>Promicromonosporaceae</taxon>
        <taxon>Isoptericola</taxon>
    </lineage>
</organism>
<dbReference type="EMBL" id="JAIXCQ010000005">
    <property type="protein sequence ID" value="MCA5893594.1"/>
    <property type="molecule type" value="Genomic_DNA"/>
</dbReference>
<dbReference type="PANTHER" id="PTHR12126:SF11">
    <property type="entry name" value="NADH DEHYDROGENASE [UBIQUINONE] 1 ALPHA SUBCOMPLEX SUBUNIT 9, MITOCHONDRIAL"/>
    <property type="match status" value="1"/>
</dbReference>